<proteinExistence type="predicted"/>
<evidence type="ECO:0000256" key="2">
    <source>
        <dbReference type="SAM" id="SignalP"/>
    </source>
</evidence>
<evidence type="ECO:0000313" key="4">
    <source>
        <dbReference type="Proteomes" id="UP000831796"/>
    </source>
</evidence>
<feature type="signal peptide" evidence="2">
    <location>
        <begin position="1"/>
        <end position="21"/>
    </location>
</feature>
<name>A0A8T9Q8C8_9BACT</name>
<dbReference type="KEGG" id="hcu:MUN79_05420"/>
<keyword evidence="2" id="KW-0732">Signal</keyword>
<keyword evidence="4" id="KW-1185">Reference proteome</keyword>
<dbReference type="EMBL" id="CP095046">
    <property type="protein sequence ID" value="UOQ73395.1"/>
    <property type="molecule type" value="Genomic_DNA"/>
</dbReference>
<gene>
    <name evidence="3" type="ORF">MUN79_05420</name>
</gene>
<feature type="chain" id="PRO_5035877373" evidence="2">
    <location>
        <begin position="22"/>
        <end position="204"/>
    </location>
</feature>
<feature type="compositionally biased region" description="Polar residues" evidence="1">
    <location>
        <begin position="184"/>
        <end position="195"/>
    </location>
</feature>
<dbReference type="Proteomes" id="UP000831796">
    <property type="component" value="Chromosome"/>
</dbReference>
<feature type="region of interest" description="Disordered" evidence="1">
    <location>
        <begin position="182"/>
        <end position="204"/>
    </location>
</feature>
<organism evidence="3 4">
    <name type="scientific">Hymenobacter cellulosilyticus</name>
    <dbReference type="NCBI Taxonomy" id="2932248"/>
    <lineage>
        <taxon>Bacteria</taxon>
        <taxon>Pseudomonadati</taxon>
        <taxon>Bacteroidota</taxon>
        <taxon>Cytophagia</taxon>
        <taxon>Cytophagales</taxon>
        <taxon>Hymenobacteraceae</taxon>
        <taxon>Hymenobacter</taxon>
    </lineage>
</organism>
<dbReference type="AlphaFoldDB" id="A0A8T9Q8C8"/>
<accession>A0A8T9Q8C8</accession>
<sequence>MTRKLTFSAGIALITSLAAQAQSSDPARFATERDSLFQHAAAIRSQTDGQIRFFKTSFLAIRGTRRCTKSYSTLSGPTNVSVDKLPLYLRKKHVVKFKRVGTVVEKVYYYTPQGNLALSEYYQDGQLVRLTASDYLEVAPGDRVKVVKTEAGKYTTVTSKGTSRTPIKQVKFLRGDYLEKTTRKGLSQGNPSNTEYFVAPRPQN</sequence>
<reference evidence="3" key="1">
    <citation type="submission" date="2022-04" db="EMBL/GenBank/DDBJ databases">
        <title>Hymenobacter sp. isolated from the air.</title>
        <authorList>
            <person name="Won M."/>
            <person name="Lee C.-M."/>
            <person name="Woen H.-Y."/>
            <person name="Kwon S.-W."/>
        </authorList>
    </citation>
    <scope>NUCLEOTIDE SEQUENCE</scope>
    <source>
        <strain evidence="3">5116S-3</strain>
    </source>
</reference>
<evidence type="ECO:0000313" key="3">
    <source>
        <dbReference type="EMBL" id="UOQ73395.1"/>
    </source>
</evidence>
<dbReference type="RefSeq" id="WP_244676748.1">
    <property type="nucleotide sequence ID" value="NZ_CP095046.1"/>
</dbReference>
<evidence type="ECO:0000256" key="1">
    <source>
        <dbReference type="SAM" id="MobiDB-lite"/>
    </source>
</evidence>
<protein>
    <submittedName>
        <fullName evidence="3">Uncharacterized protein</fullName>
    </submittedName>
</protein>